<evidence type="ECO:0000256" key="13">
    <source>
        <dbReference type="RuleBase" id="RU000461"/>
    </source>
</evidence>
<dbReference type="PRINTS" id="PR00385">
    <property type="entry name" value="P450"/>
</dbReference>
<dbReference type="InterPro" id="IPR017972">
    <property type="entry name" value="Cyt_P450_CS"/>
</dbReference>
<dbReference type="GO" id="GO:0016705">
    <property type="term" value="F:oxidoreductase activity, acting on paired donors, with incorporation or reduction of molecular oxygen"/>
    <property type="evidence" value="ECO:0007669"/>
    <property type="project" value="InterPro"/>
</dbReference>
<evidence type="ECO:0000256" key="8">
    <source>
        <dbReference type="ARBA" id="ARBA00023002"/>
    </source>
</evidence>
<feature type="signal peptide" evidence="14">
    <location>
        <begin position="1"/>
        <end position="24"/>
    </location>
</feature>
<dbReference type="InterPro" id="IPR002401">
    <property type="entry name" value="Cyt_P450_E_grp-I"/>
</dbReference>
<evidence type="ECO:0000256" key="11">
    <source>
        <dbReference type="ARBA" id="ARBA00023136"/>
    </source>
</evidence>
<evidence type="ECO:0000256" key="14">
    <source>
        <dbReference type="SAM" id="SignalP"/>
    </source>
</evidence>
<dbReference type="GO" id="GO:0004497">
    <property type="term" value="F:monooxygenase activity"/>
    <property type="evidence" value="ECO:0007669"/>
    <property type="project" value="UniProtKB-KW"/>
</dbReference>
<evidence type="ECO:0000313" key="15">
    <source>
        <dbReference type="EMBL" id="CAI9090023.1"/>
    </source>
</evidence>
<evidence type="ECO:0000256" key="3">
    <source>
        <dbReference type="ARBA" id="ARBA00010617"/>
    </source>
</evidence>
<dbReference type="InterPro" id="IPR036396">
    <property type="entry name" value="Cyt_P450_sf"/>
</dbReference>
<keyword evidence="6 12" id="KW-0479">Metal-binding</keyword>
<keyword evidence="14" id="KW-0732">Signal</keyword>
<keyword evidence="9 12" id="KW-0408">Iron</keyword>
<evidence type="ECO:0000256" key="12">
    <source>
        <dbReference type="PIRSR" id="PIRSR602401-1"/>
    </source>
</evidence>
<keyword evidence="4 12" id="KW-0349">Heme</keyword>
<reference evidence="15" key="1">
    <citation type="submission" date="2023-03" db="EMBL/GenBank/DDBJ databases">
        <authorList>
            <person name="Julca I."/>
        </authorList>
    </citation>
    <scope>NUCLEOTIDE SEQUENCE</scope>
</reference>
<organism evidence="15 16">
    <name type="scientific">Oldenlandia corymbosa var. corymbosa</name>
    <dbReference type="NCBI Taxonomy" id="529605"/>
    <lineage>
        <taxon>Eukaryota</taxon>
        <taxon>Viridiplantae</taxon>
        <taxon>Streptophyta</taxon>
        <taxon>Embryophyta</taxon>
        <taxon>Tracheophyta</taxon>
        <taxon>Spermatophyta</taxon>
        <taxon>Magnoliopsida</taxon>
        <taxon>eudicotyledons</taxon>
        <taxon>Gunneridae</taxon>
        <taxon>Pentapetalae</taxon>
        <taxon>asterids</taxon>
        <taxon>lamiids</taxon>
        <taxon>Gentianales</taxon>
        <taxon>Rubiaceae</taxon>
        <taxon>Rubioideae</taxon>
        <taxon>Spermacoceae</taxon>
        <taxon>Hedyotis-Oldenlandia complex</taxon>
        <taxon>Oldenlandia</taxon>
    </lineage>
</organism>
<sequence length="496" mass="56661">MAAWFPFFLLLLLLVCIFHHYSKNHKNPKKIRRPPGPPGLPLLGNLHQFDGAKPHEFLRQLSNKHGPLMSLKLGKVPVVVISSGKIAKEALKTHDLTFSVRPKLVGNQKLSYDGKDVAFSPFGEYWREMKKIKVVHLLNSKTLQSFRPILDDEVSLLIEEISDLSASNSVVNLSSMAMYLTSTLICRFAFGKKYDKEDHKKKSFDRMLRESEFHVGGYFLCDYLPSLRWIDKVLGKFDRLEKNFKELDLFYEELIEDHLDPNRADAMNDDLLDILIQIKHNQSSAFDLTWDHIKAIITDIFVGGTDTSSAAIVWAMMALMRAPTVMKRAQAEIRDFVGKSGKIGDQQVPYLDAIIKETFRLYPPAAILPRQTMESCRIHGYDIEANTMVFINEWAISRDPESWINSEDFVPERFLNSNIDIRGNDFEVIPFGSGRRGCPGSSLGLLIVKVTLFNLLYSFDWELPHGMRIEDIDSDTLPGLIMHKKNPLCLVPKRYA</sequence>
<dbReference type="Proteomes" id="UP001161247">
    <property type="component" value="Chromosome 1"/>
</dbReference>
<dbReference type="AlphaFoldDB" id="A0AAV1C4R4"/>
<gene>
    <name evidence="15" type="ORF">OLC1_LOCUS2269</name>
</gene>
<dbReference type="Pfam" id="PF00067">
    <property type="entry name" value="p450"/>
    <property type="match status" value="1"/>
</dbReference>
<keyword evidence="10 13" id="KW-0503">Monooxygenase</keyword>
<dbReference type="PANTHER" id="PTHR47955:SF22">
    <property type="entry name" value="CYTOCHROME P450 83B1-LIKE"/>
    <property type="match status" value="1"/>
</dbReference>
<dbReference type="CDD" id="cd11072">
    <property type="entry name" value="CYP71-like"/>
    <property type="match status" value="1"/>
</dbReference>
<dbReference type="GO" id="GO:0020037">
    <property type="term" value="F:heme binding"/>
    <property type="evidence" value="ECO:0007669"/>
    <property type="project" value="InterPro"/>
</dbReference>
<evidence type="ECO:0000256" key="5">
    <source>
        <dbReference type="ARBA" id="ARBA00022692"/>
    </source>
</evidence>
<comment type="similarity">
    <text evidence="3 13">Belongs to the cytochrome P450 family.</text>
</comment>
<keyword evidence="5" id="KW-0812">Transmembrane</keyword>
<name>A0AAV1C4R4_OLDCO</name>
<dbReference type="PANTHER" id="PTHR47955">
    <property type="entry name" value="CYTOCHROME P450 FAMILY 71 PROTEIN"/>
    <property type="match status" value="1"/>
</dbReference>
<dbReference type="GO" id="GO:0016020">
    <property type="term" value="C:membrane"/>
    <property type="evidence" value="ECO:0007669"/>
    <property type="project" value="UniProtKB-SubCell"/>
</dbReference>
<feature type="chain" id="PRO_5043942574" evidence="14">
    <location>
        <begin position="25"/>
        <end position="496"/>
    </location>
</feature>
<evidence type="ECO:0000256" key="1">
    <source>
        <dbReference type="ARBA" id="ARBA00001971"/>
    </source>
</evidence>
<dbReference type="FunFam" id="1.10.630.10:FF:000011">
    <property type="entry name" value="Cytochrome P450 83B1"/>
    <property type="match status" value="1"/>
</dbReference>
<evidence type="ECO:0000256" key="4">
    <source>
        <dbReference type="ARBA" id="ARBA00022617"/>
    </source>
</evidence>
<accession>A0AAV1C4R4</accession>
<dbReference type="Gene3D" id="1.10.630.10">
    <property type="entry name" value="Cytochrome P450"/>
    <property type="match status" value="1"/>
</dbReference>
<keyword evidence="8 13" id="KW-0560">Oxidoreductase</keyword>
<feature type="binding site" description="axial binding residue" evidence="12">
    <location>
        <position position="438"/>
    </location>
    <ligand>
        <name>heme</name>
        <dbReference type="ChEBI" id="CHEBI:30413"/>
    </ligand>
    <ligandPart>
        <name>Fe</name>
        <dbReference type="ChEBI" id="CHEBI:18248"/>
    </ligandPart>
</feature>
<evidence type="ECO:0000256" key="10">
    <source>
        <dbReference type="ARBA" id="ARBA00023033"/>
    </source>
</evidence>
<evidence type="ECO:0000256" key="6">
    <source>
        <dbReference type="ARBA" id="ARBA00022723"/>
    </source>
</evidence>
<dbReference type="InterPro" id="IPR001128">
    <property type="entry name" value="Cyt_P450"/>
</dbReference>
<dbReference type="PRINTS" id="PR00463">
    <property type="entry name" value="EP450I"/>
</dbReference>
<proteinExistence type="inferred from homology"/>
<comment type="subcellular location">
    <subcellularLocation>
        <location evidence="2">Membrane</location>
        <topology evidence="2">Single-pass membrane protein</topology>
    </subcellularLocation>
</comment>
<evidence type="ECO:0000256" key="9">
    <source>
        <dbReference type="ARBA" id="ARBA00023004"/>
    </source>
</evidence>
<keyword evidence="16" id="KW-1185">Reference proteome</keyword>
<dbReference type="PROSITE" id="PS00086">
    <property type="entry name" value="CYTOCHROME_P450"/>
    <property type="match status" value="1"/>
</dbReference>
<evidence type="ECO:0000313" key="16">
    <source>
        <dbReference type="Proteomes" id="UP001161247"/>
    </source>
</evidence>
<comment type="cofactor">
    <cofactor evidence="1 12">
        <name>heme</name>
        <dbReference type="ChEBI" id="CHEBI:30413"/>
    </cofactor>
</comment>
<keyword evidence="7" id="KW-1133">Transmembrane helix</keyword>
<protein>
    <submittedName>
        <fullName evidence="15">OLC1v1024706C1</fullName>
    </submittedName>
</protein>
<dbReference type="GO" id="GO:0005506">
    <property type="term" value="F:iron ion binding"/>
    <property type="evidence" value="ECO:0007669"/>
    <property type="project" value="InterPro"/>
</dbReference>
<evidence type="ECO:0000256" key="7">
    <source>
        <dbReference type="ARBA" id="ARBA00022989"/>
    </source>
</evidence>
<keyword evidence="11" id="KW-0472">Membrane</keyword>
<evidence type="ECO:0000256" key="2">
    <source>
        <dbReference type="ARBA" id="ARBA00004167"/>
    </source>
</evidence>
<dbReference type="EMBL" id="OX459118">
    <property type="protein sequence ID" value="CAI9090023.1"/>
    <property type="molecule type" value="Genomic_DNA"/>
</dbReference>
<dbReference type="SUPFAM" id="SSF48264">
    <property type="entry name" value="Cytochrome P450"/>
    <property type="match status" value="1"/>
</dbReference>